<keyword evidence="3" id="KW-1185">Reference proteome</keyword>
<gene>
    <name evidence="2" type="ordered locus">Ksed_05070</name>
</gene>
<feature type="transmembrane region" description="Helical" evidence="1">
    <location>
        <begin position="16"/>
        <end position="38"/>
    </location>
</feature>
<sequence length="436" mass="44382">MQHTQDSRVAPQWHPGAVVAVVELAALGLALGALASVPDQWGPVVHRIGAGVGAVWAVWLAVRATRRGASPLWMGGLGLAAAGLAVTALGEAGWWGWSVRAYAAGLVLLIAAEVRWRRHEEAITGPGLNELLFAGLATVTMVAPVLGLRVSLFAGLALAVLHVGIDAAHRAGFTDVSPTGEADDGRLERWLRSNAASGVDRGEVVDTLFFEAEQGRGRTVQFLVQMVLATVIATLGVLTDSTAVVIGAMVVAPLMLPLLAAGLSLGMGWPRRLVRSLVLAALGIVLAVGVAFVLVRALGMGIDLQANSQVSSRIAPTVPDLLIAVASGAAGAFALSRRNLGTALPGVAIAIALVPPLAVLATCLEQGAWSAAAGAGLLFLTNIVCMVAAAGLTFVLTGVVPLSSLETNQERVGAWGVGVGVAAGLVVCALALHAGR</sequence>
<feature type="transmembrane region" description="Helical" evidence="1">
    <location>
        <begin position="318"/>
        <end position="335"/>
    </location>
</feature>
<dbReference type="KEGG" id="kse:Ksed_05070"/>
<dbReference type="AlphaFoldDB" id="C7NL35"/>
<dbReference type="STRING" id="478801.Ksed_05070"/>
<dbReference type="PANTHER" id="PTHR20992">
    <property type="entry name" value="AT15442P-RELATED"/>
    <property type="match status" value="1"/>
</dbReference>
<evidence type="ECO:0000256" key="1">
    <source>
        <dbReference type="SAM" id="Phobius"/>
    </source>
</evidence>
<proteinExistence type="predicted"/>
<dbReference type="eggNOG" id="COG1808">
    <property type="taxonomic scope" value="Bacteria"/>
</dbReference>
<feature type="transmembrane region" description="Helical" evidence="1">
    <location>
        <begin position="128"/>
        <end position="146"/>
    </location>
</feature>
<organism evidence="2 3">
    <name type="scientific">Kytococcus sedentarius (strain ATCC 14392 / DSM 20547 / JCM 11482 / CCUG 33030 / NBRC 15357 / NCTC 11040 / CCM 314 / 541)</name>
    <name type="common">Micrococcus sedentarius</name>
    <dbReference type="NCBI Taxonomy" id="478801"/>
    <lineage>
        <taxon>Bacteria</taxon>
        <taxon>Bacillati</taxon>
        <taxon>Actinomycetota</taxon>
        <taxon>Actinomycetes</taxon>
        <taxon>Micrococcales</taxon>
        <taxon>Kytococcaceae</taxon>
        <taxon>Kytococcus</taxon>
    </lineage>
</organism>
<feature type="transmembrane region" description="Helical" evidence="1">
    <location>
        <begin position="277"/>
        <end position="298"/>
    </location>
</feature>
<feature type="transmembrane region" description="Helical" evidence="1">
    <location>
        <begin position="375"/>
        <end position="400"/>
    </location>
</feature>
<reference evidence="2 3" key="1">
    <citation type="journal article" date="2009" name="Stand. Genomic Sci.">
        <title>Complete genome sequence of Kytococcus sedentarius type strain (541).</title>
        <authorList>
            <person name="Sims D."/>
            <person name="Brettin T."/>
            <person name="Detter J.C."/>
            <person name="Han C."/>
            <person name="Lapidus A."/>
            <person name="Copeland A."/>
            <person name="Glavina Del Rio T."/>
            <person name="Nolan M."/>
            <person name="Chen F."/>
            <person name="Lucas S."/>
            <person name="Tice H."/>
            <person name="Cheng J.F."/>
            <person name="Bruce D."/>
            <person name="Goodwin L."/>
            <person name="Pitluck S."/>
            <person name="Ovchinnikova G."/>
            <person name="Pati A."/>
            <person name="Ivanova N."/>
            <person name="Mavrommatis K."/>
            <person name="Chen A."/>
            <person name="Palaniappan K."/>
            <person name="D'haeseleer P."/>
            <person name="Chain P."/>
            <person name="Bristow J."/>
            <person name="Eisen J.A."/>
            <person name="Markowitz V."/>
            <person name="Hugenholtz P."/>
            <person name="Schneider S."/>
            <person name="Goker M."/>
            <person name="Pukall R."/>
            <person name="Kyrpides N.C."/>
            <person name="Klenk H.P."/>
        </authorList>
    </citation>
    <scope>NUCLEOTIDE SEQUENCE [LARGE SCALE GENOMIC DNA]</scope>
    <source>
        <strain evidence="3">ATCC 14392 / DSM 20547 / JCM 11482 / CCUG 33030 / NBRC 15357 / NCTC 11040 / CCM 314 / 541</strain>
    </source>
</reference>
<feature type="transmembrane region" description="Helical" evidence="1">
    <location>
        <begin position="69"/>
        <end position="89"/>
    </location>
</feature>
<dbReference type="PANTHER" id="PTHR20992:SF9">
    <property type="entry name" value="AT15442P-RELATED"/>
    <property type="match status" value="1"/>
</dbReference>
<accession>C7NL35</accession>
<keyword evidence="1" id="KW-0812">Transmembrane</keyword>
<dbReference type="Pfam" id="PF04087">
    <property type="entry name" value="DUF389"/>
    <property type="match status" value="1"/>
</dbReference>
<dbReference type="RefSeq" id="WP_012801995.1">
    <property type="nucleotide sequence ID" value="NC_013169.1"/>
</dbReference>
<name>C7NL35_KYTSD</name>
<evidence type="ECO:0000313" key="3">
    <source>
        <dbReference type="Proteomes" id="UP000006666"/>
    </source>
</evidence>
<feature type="transmembrane region" description="Helical" evidence="1">
    <location>
        <begin position="347"/>
        <end position="369"/>
    </location>
</feature>
<feature type="transmembrane region" description="Helical" evidence="1">
    <location>
        <begin position="244"/>
        <end position="265"/>
    </location>
</feature>
<dbReference type="HOGENOM" id="CLU_628193_0_0_11"/>
<feature type="transmembrane region" description="Helical" evidence="1">
    <location>
        <begin position="220"/>
        <end position="238"/>
    </location>
</feature>
<keyword evidence="1" id="KW-1133">Transmembrane helix</keyword>
<dbReference type="InterPro" id="IPR005240">
    <property type="entry name" value="DUF389"/>
</dbReference>
<dbReference type="EMBL" id="CP001686">
    <property type="protein sequence ID" value="ACV05577.1"/>
    <property type="molecule type" value="Genomic_DNA"/>
</dbReference>
<keyword evidence="1" id="KW-0472">Membrane</keyword>
<protein>
    <submittedName>
        <fullName evidence="2">Uncharacterized protein</fullName>
    </submittedName>
</protein>
<feature type="transmembrane region" description="Helical" evidence="1">
    <location>
        <begin position="412"/>
        <end position="434"/>
    </location>
</feature>
<dbReference type="Proteomes" id="UP000006666">
    <property type="component" value="Chromosome"/>
</dbReference>
<feature type="transmembrane region" description="Helical" evidence="1">
    <location>
        <begin position="44"/>
        <end position="62"/>
    </location>
</feature>
<evidence type="ECO:0000313" key="2">
    <source>
        <dbReference type="EMBL" id="ACV05577.1"/>
    </source>
</evidence>